<keyword evidence="2" id="KW-1185">Reference proteome</keyword>
<evidence type="ECO:0000313" key="1">
    <source>
        <dbReference type="EMBL" id="MCI82036.1"/>
    </source>
</evidence>
<name>A0A392V1A3_9FABA</name>
<dbReference type="Proteomes" id="UP000265520">
    <property type="component" value="Unassembled WGS sequence"/>
</dbReference>
<evidence type="ECO:0000313" key="2">
    <source>
        <dbReference type="Proteomes" id="UP000265520"/>
    </source>
</evidence>
<proteinExistence type="predicted"/>
<protein>
    <submittedName>
        <fullName evidence="1">Sulfate transporter</fullName>
    </submittedName>
</protein>
<dbReference type="AlphaFoldDB" id="A0A392V1A3"/>
<reference evidence="1 2" key="1">
    <citation type="journal article" date="2018" name="Front. Plant Sci.">
        <title>Red Clover (Trifolium pratense) and Zigzag Clover (T. medium) - A Picture of Genomic Similarities and Differences.</title>
        <authorList>
            <person name="Dluhosova J."/>
            <person name="Istvanek J."/>
            <person name="Nedelnik J."/>
            <person name="Repkova J."/>
        </authorList>
    </citation>
    <scope>NUCLEOTIDE SEQUENCE [LARGE SCALE GENOMIC DNA]</scope>
    <source>
        <strain evidence="2">cv. 10/8</strain>
        <tissue evidence="1">Leaf</tissue>
    </source>
</reference>
<accession>A0A392V1A3</accession>
<organism evidence="1 2">
    <name type="scientific">Trifolium medium</name>
    <dbReference type="NCBI Taxonomy" id="97028"/>
    <lineage>
        <taxon>Eukaryota</taxon>
        <taxon>Viridiplantae</taxon>
        <taxon>Streptophyta</taxon>
        <taxon>Embryophyta</taxon>
        <taxon>Tracheophyta</taxon>
        <taxon>Spermatophyta</taxon>
        <taxon>Magnoliopsida</taxon>
        <taxon>eudicotyledons</taxon>
        <taxon>Gunneridae</taxon>
        <taxon>Pentapetalae</taxon>
        <taxon>rosids</taxon>
        <taxon>fabids</taxon>
        <taxon>Fabales</taxon>
        <taxon>Fabaceae</taxon>
        <taxon>Papilionoideae</taxon>
        <taxon>50 kb inversion clade</taxon>
        <taxon>NPAAA clade</taxon>
        <taxon>Hologalegina</taxon>
        <taxon>IRL clade</taxon>
        <taxon>Trifolieae</taxon>
        <taxon>Trifolium</taxon>
    </lineage>
</organism>
<dbReference type="EMBL" id="LXQA011033379">
    <property type="protein sequence ID" value="MCI82036.1"/>
    <property type="molecule type" value="Genomic_DNA"/>
</dbReference>
<comment type="caution">
    <text evidence="1">The sequence shown here is derived from an EMBL/GenBank/DDBJ whole genome shotgun (WGS) entry which is preliminary data.</text>
</comment>
<feature type="non-terminal residue" evidence="1">
    <location>
        <position position="1"/>
    </location>
</feature>
<sequence>ERFDYARVLIATSSLEVLNVVDTLLVDGVLCEVKMLEERGFNIGEDACLFEEAQEV</sequence>